<proteinExistence type="predicted"/>
<organism evidence="1 2">
    <name type="scientific">Nocardia goodfellowii</name>
    <dbReference type="NCBI Taxonomy" id="882446"/>
    <lineage>
        <taxon>Bacteria</taxon>
        <taxon>Bacillati</taxon>
        <taxon>Actinomycetota</taxon>
        <taxon>Actinomycetes</taxon>
        <taxon>Mycobacteriales</taxon>
        <taxon>Nocardiaceae</taxon>
        <taxon>Nocardia</taxon>
    </lineage>
</organism>
<accession>A0ABS4Q6F4</accession>
<dbReference type="EMBL" id="JAGGMR010000001">
    <property type="protein sequence ID" value="MBP2187275.1"/>
    <property type="molecule type" value="Genomic_DNA"/>
</dbReference>
<evidence type="ECO:0000313" key="1">
    <source>
        <dbReference type="EMBL" id="MBP2187275.1"/>
    </source>
</evidence>
<comment type="caution">
    <text evidence="1">The sequence shown here is derived from an EMBL/GenBank/DDBJ whole genome shotgun (WGS) entry which is preliminary data.</text>
</comment>
<keyword evidence="2" id="KW-1185">Reference proteome</keyword>
<evidence type="ECO:0000313" key="2">
    <source>
        <dbReference type="Proteomes" id="UP001519325"/>
    </source>
</evidence>
<dbReference type="Proteomes" id="UP001519325">
    <property type="component" value="Unassembled WGS sequence"/>
</dbReference>
<gene>
    <name evidence="1" type="ORF">BJ987_000176</name>
</gene>
<dbReference type="RefSeq" id="WP_209883771.1">
    <property type="nucleotide sequence ID" value="NZ_JAGGMR010000001.1"/>
</dbReference>
<sequence>MPGNFDGIDCGLFPLWTVAAFVHGNGEAPVGTASARDLSMAAGLVCSYLPVPQADFAGYYLIATRADSYKDRFTNSASAPQWRSTPLHEADGWAAGPWSVLESPRAAGD</sequence>
<reference evidence="1 2" key="1">
    <citation type="submission" date="2021-03" db="EMBL/GenBank/DDBJ databases">
        <title>Sequencing the genomes of 1000 actinobacteria strains.</title>
        <authorList>
            <person name="Klenk H.-P."/>
        </authorList>
    </citation>
    <scope>NUCLEOTIDE SEQUENCE [LARGE SCALE GENOMIC DNA]</scope>
    <source>
        <strain evidence="1 2">DSM 45516</strain>
    </source>
</reference>
<protein>
    <submittedName>
        <fullName evidence="1">Uncharacterized protein</fullName>
    </submittedName>
</protein>
<name>A0ABS4Q6F4_9NOCA</name>